<proteinExistence type="predicted"/>
<dbReference type="Pfam" id="PF13193">
    <property type="entry name" value="AMP-binding_C"/>
    <property type="match status" value="1"/>
</dbReference>
<dbReference type="PANTHER" id="PTHR43767">
    <property type="entry name" value="LONG-CHAIN-FATTY-ACID--COA LIGASE"/>
    <property type="match status" value="1"/>
</dbReference>
<keyword evidence="3" id="KW-0436">Ligase</keyword>
<sequence length="533" mass="57422">MAWDLGPSIAIRNEAHFGDRVVRCFTERAPHTYAIFTATLSRHPDNEALVAGDTRLTYRQLAAESDRVAAGLVAAGIKAGDRVGMLLGNRVEFVTTLLACLRIGAICVPLGTRLQTPEIAYILDHAGAALLVHEADLAERLPPPTELPKLRRRFSAGGDCAGSEPFSGLPKQDAVPAATDPAEEDIAVILYTSGTTGRPKGAMLAHVNIVHSALHFQYCMGLTPADRSLLAVPASHVTGLIAIIVTAWQGGGAVIMVPDFKAREFLPLAAKEKLTHTIMVPAMYNLCLLQPDFDQHDLSSWRVGGYGGAPMPQATIAALAQKLPQLGLMNAYGATETTSPTTMMQPEKSATHSDSVGLEAPCAEVIVVDPEGREMPRGETGEIWIRGPMVVPGYWDNAAATAREFTDGFWHSGDIGSIDAEGFVRVFDRVKDMINRGGYKIFSVEVENVLSHHAGVLESAIIAKPCPVLGERVHAFVTRKEGTLSESDLKSFCASRLADYKVPETFTLLDEPLPRNANGKLLKRVLRERLPAA</sequence>
<evidence type="ECO:0000259" key="2">
    <source>
        <dbReference type="Pfam" id="PF13193"/>
    </source>
</evidence>
<dbReference type="PRINTS" id="PR00154">
    <property type="entry name" value="AMPBINDING"/>
</dbReference>
<evidence type="ECO:0000313" key="3">
    <source>
        <dbReference type="EMBL" id="QDO98347.1"/>
    </source>
</evidence>
<dbReference type="InterPro" id="IPR045851">
    <property type="entry name" value="AMP-bd_C_sf"/>
</dbReference>
<dbReference type="SUPFAM" id="SSF56801">
    <property type="entry name" value="Acetyl-CoA synthetase-like"/>
    <property type="match status" value="1"/>
</dbReference>
<dbReference type="EMBL" id="CP041636">
    <property type="protein sequence ID" value="QDO98347.1"/>
    <property type="molecule type" value="Genomic_DNA"/>
</dbReference>
<dbReference type="Gene3D" id="3.30.300.30">
    <property type="match status" value="1"/>
</dbReference>
<dbReference type="GO" id="GO:0016878">
    <property type="term" value="F:acid-thiol ligase activity"/>
    <property type="evidence" value="ECO:0007669"/>
    <property type="project" value="UniProtKB-ARBA"/>
</dbReference>
<dbReference type="Pfam" id="PF00501">
    <property type="entry name" value="AMP-binding"/>
    <property type="match status" value="1"/>
</dbReference>
<gene>
    <name evidence="3" type="ORF">FNB15_14175</name>
</gene>
<dbReference type="InterPro" id="IPR000873">
    <property type="entry name" value="AMP-dep_synth/lig_dom"/>
</dbReference>
<evidence type="ECO:0000259" key="1">
    <source>
        <dbReference type="Pfam" id="PF00501"/>
    </source>
</evidence>
<protein>
    <submittedName>
        <fullName evidence="3">Acyl--CoA ligase</fullName>
    </submittedName>
</protein>
<dbReference type="Gene3D" id="3.40.50.12780">
    <property type="entry name" value="N-terminal domain of ligase-like"/>
    <property type="match status" value="1"/>
</dbReference>
<dbReference type="OrthoDB" id="9803968at2"/>
<feature type="domain" description="AMP-binding enzyme C-terminal" evidence="2">
    <location>
        <begin position="445"/>
        <end position="520"/>
    </location>
</feature>
<reference evidence="3 4" key="1">
    <citation type="submission" date="2019-07" db="EMBL/GenBank/DDBJ databases">
        <title>Genome sequencing for Ferrovibrio sp. K5.</title>
        <authorList>
            <person name="Park S.-J."/>
        </authorList>
    </citation>
    <scope>NUCLEOTIDE SEQUENCE [LARGE SCALE GENOMIC DNA]</scope>
    <source>
        <strain evidence="3 4">K5</strain>
    </source>
</reference>
<organism evidence="3 4">
    <name type="scientific">Ferrovibrio terrae</name>
    <dbReference type="NCBI Taxonomy" id="2594003"/>
    <lineage>
        <taxon>Bacteria</taxon>
        <taxon>Pseudomonadati</taxon>
        <taxon>Pseudomonadota</taxon>
        <taxon>Alphaproteobacteria</taxon>
        <taxon>Rhodospirillales</taxon>
        <taxon>Rhodospirillaceae</taxon>
        <taxon>Ferrovibrio</taxon>
    </lineage>
</organism>
<accession>A0A516H3J7</accession>
<dbReference type="InterPro" id="IPR020459">
    <property type="entry name" value="AMP-binding"/>
</dbReference>
<name>A0A516H3J7_9PROT</name>
<dbReference type="AlphaFoldDB" id="A0A516H3J7"/>
<dbReference type="InterPro" id="IPR050237">
    <property type="entry name" value="ATP-dep_AMP-bd_enzyme"/>
</dbReference>
<dbReference type="PANTHER" id="PTHR43767:SF1">
    <property type="entry name" value="NONRIBOSOMAL PEPTIDE SYNTHASE PES1 (EUROFUNG)-RELATED"/>
    <property type="match status" value="1"/>
</dbReference>
<dbReference type="InterPro" id="IPR020845">
    <property type="entry name" value="AMP-binding_CS"/>
</dbReference>
<dbReference type="InterPro" id="IPR025110">
    <property type="entry name" value="AMP-bd_C"/>
</dbReference>
<dbReference type="RefSeq" id="WP_144069328.1">
    <property type="nucleotide sequence ID" value="NZ_CP041636.1"/>
</dbReference>
<dbReference type="InterPro" id="IPR042099">
    <property type="entry name" value="ANL_N_sf"/>
</dbReference>
<dbReference type="KEGG" id="fer:FNB15_14175"/>
<dbReference type="PROSITE" id="PS00455">
    <property type="entry name" value="AMP_BINDING"/>
    <property type="match status" value="1"/>
</dbReference>
<evidence type="ECO:0000313" key="4">
    <source>
        <dbReference type="Proteomes" id="UP000317496"/>
    </source>
</evidence>
<keyword evidence="4" id="KW-1185">Reference proteome</keyword>
<feature type="domain" description="AMP-dependent synthetase/ligase" evidence="1">
    <location>
        <begin position="38"/>
        <end position="395"/>
    </location>
</feature>
<dbReference type="Proteomes" id="UP000317496">
    <property type="component" value="Chromosome"/>
</dbReference>